<dbReference type="EMBL" id="RZNJ01000004">
    <property type="protein sequence ID" value="RUT30245.1"/>
    <property type="molecule type" value="Genomic_DNA"/>
</dbReference>
<feature type="chain" id="PRO_5019516430" evidence="1">
    <location>
        <begin position="38"/>
        <end position="261"/>
    </location>
</feature>
<protein>
    <submittedName>
        <fullName evidence="2">DUF2259 domain-containing protein</fullName>
    </submittedName>
</protein>
<keyword evidence="1" id="KW-0732">Signal</keyword>
<dbReference type="OrthoDB" id="65722at2"/>
<keyword evidence="3" id="KW-1185">Reference proteome</keyword>
<proteinExistence type="predicted"/>
<name>A0A433X854_9HYPH</name>
<evidence type="ECO:0000313" key="2">
    <source>
        <dbReference type="EMBL" id="RUT30245.1"/>
    </source>
</evidence>
<gene>
    <name evidence="2" type="ORF">EMQ25_13095</name>
</gene>
<sequence length="261" mass="27618">MKPFAALAGSARRGARALALVSAALYGSALLAAPALAGDSALLEIHGYSEDGRYFAFEEYGIQDGSGFPYTNLFVVDLSADRWVSGTPVRARDDSEIDTQTMADLQRIREEARQAAGPVLAELDITTPARIVALLGDGSLEDGETLEFGIPGFTGPGSVGETYRLALETFEAGSPHDCETFLGTPALGYALSITGEDGARELHRDGANLPASRGCATAYRLYGVVIPYQTYGLEAAVALVSVYPFGFEGPDRRFLAVPLGR</sequence>
<accession>A0A433X854</accession>
<reference evidence="2 3" key="1">
    <citation type="journal article" date="2016" name="Int. J. Syst. Evol. Microbiol.">
        <title>Arsenicitalea aurantiaca gen. nov., sp. nov., a new member of the family Hyphomicrobiaceae, isolated from high-arsenic sediment.</title>
        <authorList>
            <person name="Mu Y."/>
            <person name="Zhou L."/>
            <person name="Zeng X.C."/>
            <person name="Liu L."/>
            <person name="Pan Y."/>
            <person name="Chen X."/>
            <person name="Wang J."/>
            <person name="Li S."/>
            <person name="Li W.J."/>
            <person name="Wang Y."/>
        </authorList>
    </citation>
    <scope>NUCLEOTIDE SEQUENCE [LARGE SCALE GENOMIC DNA]</scope>
    <source>
        <strain evidence="2 3">42-50</strain>
    </source>
</reference>
<dbReference type="InterPro" id="IPR018725">
    <property type="entry name" value="DUF2259_secreted"/>
</dbReference>
<evidence type="ECO:0000313" key="3">
    <source>
        <dbReference type="Proteomes" id="UP000281547"/>
    </source>
</evidence>
<organism evidence="2 3">
    <name type="scientific">Arsenicitalea aurantiaca</name>
    <dbReference type="NCBI Taxonomy" id="1783274"/>
    <lineage>
        <taxon>Bacteria</taxon>
        <taxon>Pseudomonadati</taxon>
        <taxon>Pseudomonadota</taxon>
        <taxon>Alphaproteobacteria</taxon>
        <taxon>Hyphomicrobiales</taxon>
        <taxon>Devosiaceae</taxon>
        <taxon>Arsenicitalea</taxon>
    </lineage>
</organism>
<dbReference type="Pfam" id="PF10016">
    <property type="entry name" value="DUF2259"/>
    <property type="match status" value="1"/>
</dbReference>
<dbReference type="RefSeq" id="WP_127189026.1">
    <property type="nucleotide sequence ID" value="NZ_RZNJ01000004.1"/>
</dbReference>
<feature type="signal peptide" evidence="1">
    <location>
        <begin position="1"/>
        <end position="37"/>
    </location>
</feature>
<evidence type="ECO:0000256" key="1">
    <source>
        <dbReference type="SAM" id="SignalP"/>
    </source>
</evidence>
<comment type="caution">
    <text evidence="2">The sequence shown here is derived from an EMBL/GenBank/DDBJ whole genome shotgun (WGS) entry which is preliminary data.</text>
</comment>
<dbReference type="Proteomes" id="UP000281547">
    <property type="component" value="Unassembled WGS sequence"/>
</dbReference>
<dbReference type="AlphaFoldDB" id="A0A433X854"/>